<dbReference type="SUPFAM" id="SSF53756">
    <property type="entry name" value="UDP-Glycosyltransferase/glycogen phosphorylase"/>
    <property type="match status" value="1"/>
</dbReference>
<evidence type="ECO:0000313" key="3">
    <source>
        <dbReference type="EMBL" id="RAK56407.1"/>
    </source>
</evidence>
<keyword evidence="4" id="KW-1185">Reference proteome</keyword>
<comment type="caution">
    <text evidence="3">The sequence shown here is derived from an EMBL/GenBank/DDBJ whole genome shotgun (WGS) entry which is preliminary data.</text>
</comment>
<dbReference type="InterPro" id="IPR001296">
    <property type="entry name" value="Glyco_trans_1"/>
</dbReference>
<protein>
    <submittedName>
        <fullName evidence="3">Glycosyltransferase family 1 protein</fullName>
    </submittedName>
</protein>
<dbReference type="OrthoDB" id="9807414at2"/>
<evidence type="ECO:0000313" key="4">
    <source>
        <dbReference type="Proteomes" id="UP000249254"/>
    </source>
</evidence>
<dbReference type="EMBL" id="QFYQ01000001">
    <property type="protein sequence ID" value="RAK56407.1"/>
    <property type="molecule type" value="Genomic_DNA"/>
</dbReference>
<reference evidence="4" key="1">
    <citation type="submission" date="2018-05" db="EMBL/GenBank/DDBJ databases">
        <authorList>
            <person name="Li X."/>
        </authorList>
    </citation>
    <scope>NUCLEOTIDE SEQUENCE [LARGE SCALE GENOMIC DNA]</scope>
    <source>
        <strain evidence="4">LX32</strain>
    </source>
</reference>
<dbReference type="CDD" id="cd03801">
    <property type="entry name" value="GT4_PimA-like"/>
    <property type="match status" value="1"/>
</dbReference>
<feature type="domain" description="Glycosyltransferase subfamily 4-like N-terminal" evidence="2">
    <location>
        <begin position="57"/>
        <end position="218"/>
    </location>
</feature>
<organism evidence="3 4">
    <name type="scientific">Phenylobacterium soli</name>
    <dbReference type="NCBI Taxonomy" id="2170551"/>
    <lineage>
        <taxon>Bacteria</taxon>
        <taxon>Pseudomonadati</taxon>
        <taxon>Pseudomonadota</taxon>
        <taxon>Alphaproteobacteria</taxon>
        <taxon>Caulobacterales</taxon>
        <taxon>Caulobacteraceae</taxon>
        <taxon>Phenylobacterium</taxon>
    </lineage>
</organism>
<keyword evidence="3" id="KW-0808">Transferase</keyword>
<dbReference type="Gene3D" id="3.40.50.2000">
    <property type="entry name" value="Glycogen Phosphorylase B"/>
    <property type="match status" value="2"/>
</dbReference>
<accession>A0A328AP93</accession>
<evidence type="ECO:0000259" key="2">
    <source>
        <dbReference type="Pfam" id="PF13439"/>
    </source>
</evidence>
<dbReference type="Proteomes" id="UP000249254">
    <property type="component" value="Unassembled WGS sequence"/>
</dbReference>
<dbReference type="InterPro" id="IPR050194">
    <property type="entry name" value="Glycosyltransferase_grp1"/>
</dbReference>
<dbReference type="PANTHER" id="PTHR45947">
    <property type="entry name" value="SULFOQUINOVOSYL TRANSFERASE SQD2"/>
    <property type="match status" value="1"/>
</dbReference>
<name>A0A328AP93_9CAUL</name>
<dbReference type="PANTHER" id="PTHR45947:SF13">
    <property type="entry name" value="TRANSFERASE"/>
    <property type="match status" value="1"/>
</dbReference>
<feature type="domain" description="Glycosyl transferase family 1" evidence="1">
    <location>
        <begin position="224"/>
        <end position="374"/>
    </location>
</feature>
<dbReference type="InterPro" id="IPR028098">
    <property type="entry name" value="Glyco_trans_4-like_N"/>
</dbReference>
<dbReference type="AlphaFoldDB" id="A0A328AP93"/>
<dbReference type="Pfam" id="PF00534">
    <property type="entry name" value="Glycos_transf_1"/>
    <property type="match status" value="1"/>
</dbReference>
<proteinExistence type="predicted"/>
<gene>
    <name evidence="3" type="ORF">DJ017_16985</name>
</gene>
<sequence length="398" mass="43489">MRVLQANKFFFLNGGSEAVMFKERDFLRGHGEVIDFSMKHERNLPSDHSGRFVETRDYGAGSPLARLASGLSMVHSPEAVSKFGALLDETRPDLVHCHNIYHQLTPGIIGAAKRRGVPVVLTLHDFKPVCPVYTRLRDGKPCSECADGAFSRVLKNRCADGSAFKSGLLFAEAVVQRWMGSYEQVDRYVAPSAFMRDAIAARAPLDRIAVLPNGVDVSAPPSTGDAGYILYFGRLSAEKGVGTLLRAAERSAFRWPVRVVGTGPLEAELRAAFPQARFDGHLSGEALREALRQAAVVVIPSEWYENCPMSVLEAMAAGKPVIASRIGGIPELVAHDETGLLVPAGDADALAQAMASLMEDAERRQRLGRAAYERARQRFSDERHNQGLLEIYNSVLQS</sequence>
<dbReference type="Pfam" id="PF13439">
    <property type="entry name" value="Glyco_transf_4"/>
    <property type="match status" value="1"/>
</dbReference>
<evidence type="ECO:0000259" key="1">
    <source>
        <dbReference type="Pfam" id="PF00534"/>
    </source>
</evidence>
<dbReference type="GO" id="GO:0016757">
    <property type="term" value="F:glycosyltransferase activity"/>
    <property type="evidence" value="ECO:0007669"/>
    <property type="project" value="InterPro"/>
</dbReference>